<feature type="transmembrane region" description="Helical" evidence="1">
    <location>
        <begin position="42"/>
        <end position="63"/>
    </location>
</feature>
<dbReference type="Pfam" id="PF26606">
    <property type="entry name" value="SCO4848"/>
    <property type="match status" value="1"/>
</dbReference>
<keyword evidence="3" id="KW-1185">Reference proteome</keyword>
<evidence type="ECO:0000313" key="2">
    <source>
        <dbReference type="EMBL" id="QIN84191.1"/>
    </source>
</evidence>
<dbReference type="KEGG" id="rub:GBA63_17195"/>
<reference evidence="2 3" key="1">
    <citation type="submission" date="2019-10" db="EMBL/GenBank/DDBJ databases">
        <title>Rubrobacter sp nov SCSIO 52090 isolated from a deep-sea sediment in the South China Sea.</title>
        <authorList>
            <person name="Chen R.W."/>
        </authorList>
    </citation>
    <scope>NUCLEOTIDE SEQUENCE [LARGE SCALE GENOMIC DNA]</scope>
    <source>
        <strain evidence="2 3">SCSIO 52909</strain>
    </source>
</reference>
<evidence type="ECO:0000313" key="3">
    <source>
        <dbReference type="Proteomes" id="UP000501452"/>
    </source>
</evidence>
<sequence length="74" mass="8566">MKLSRLTSNLLLACGVITLFSWTTRAYTWYVNDLQSDPYLAWLHFPIIGIFLLIGVYLAYLGIRGRRATRQQKS</sequence>
<dbReference type="EMBL" id="CP045119">
    <property type="protein sequence ID" value="QIN84191.1"/>
    <property type="molecule type" value="Genomic_DNA"/>
</dbReference>
<evidence type="ECO:0000256" key="1">
    <source>
        <dbReference type="SAM" id="Phobius"/>
    </source>
</evidence>
<keyword evidence="1" id="KW-0472">Membrane</keyword>
<keyword evidence="1" id="KW-1133">Transmembrane helix</keyword>
<accession>A0A6G8QCR4</accession>
<proteinExistence type="predicted"/>
<name>A0A6G8QCR4_9ACTN</name>
<keyword evidence="1" id="KW-0812">Transmembrane</keyword>
<dbReference type="InterPro" id="IPR058061">
    <property type="entry name" value="SCO4848-like"/>
</dbReference>
<dbReference type="AlphaFoldDB" id="A0A6G8QCR4"/>
<protein>
    <submittedName>
        <fullName evidence="2">Uncharacterized protein</fullName>
    </submittedName>
</protein>
<organism evidence="2 3">
    <name type="scientific">Rubrobacter tropicus</name>
    <dbReference type="NCBI Taxonomy" id="2653851"/>
    <lineage>
        <taxon>Bacteria</taxon>
        <taxon>Bacillati</taxon>
        <taxon>Actinomycetota</taxon>
        <taxon>Rubrobacteria</taxon>
        <taxon>Rubrobacterales</taxon>
        <taxon>Rubrobacteraceae</taxon>
        <taxon>Rubrobacter</taxon>
    </lineage>
</organism>
<dbReference type="Proteomes" id="UP000501452">
    <property type="component" value="Chromosome"/>
</dbReference>
<dbReference type="RefSeq" id="WP_166178129.1">
    <property type="nucleotide sequence ID" value="NZ_CP045119.1"/>
</dbReference>
<gene>
    <name evidence="2" type="ORF">GBA63_17195</name>
</gene>